<keyword evidence="1" id="KW-0560">Oxidoreductase</keyword>
<dbReference type="Proteomes" id="UP000700908">
    <property type="component" value="Unassembled WGS sequence"/>
</dbReference>
<accession>A0ABS7MII0</accession>
<dbReference type="PANTHER" id="PTHR43401">
    <property type="entry name" value="L-THREONINE 3-DEHYDROGENASE"/>
    <property type="match status" value="1"/>
</dbReference>
<dbReference type="InterPro" id="IPR050129">
    <property type="entry name" value="Zn_alcohol_dh"/>
</dbReference>
<reference evidence="2 3" key="1">
    <citation type="submission" date="2021-08" db="EMBL/GenBank/DDBJ databases">
        <title>Collinsella faecalis sp. nov. isolated from swine faeces.</title>
        <authorList>
            <person name="Oh B.S."/>
            <person name="Lee J.H."/>
        </authorList>
    </citation>
    <scope>NUCLEOTIDE SEQUENCE [LARGE SCALE GENOMIC DNA]</scope>
    <source>
        <strain evidence="2 3">AGMB00827</strain>
    </source>
</reference>
<evidence type="ECO:0008006" key="4">
    <source>
        <dbReference type="Google" id="ProtNLM"/>
    </source>
</evidence>
<dbReference type="RefSeq" id="WP_222198619.1">
    <property type="nucleotide sequence ID" value="NZ_JAIMFO010000004.1"/>
</dbReference>
<sequence length="176" mass="18858">MYEHEMGIREGGKLAIVAGAGPMGLGALTYALHCDRRPGLVVGADIDQSRLDRAAELFPPAEVKEETGIDLIFVNNGELEDQAAGLRELSGGTGFDDVLCYAPVASVVTLSAAILGRDGCLNFFAEPTDKEFSTPLTSTIFIMDQPMSWAPRAEILQTKLSHLSSPLLVGLIQPLW</sequence>
<evidence type="ECO:0000313" key="2">
    <source>
        <dbReference type="EMBL" id="MBY4796896.1"/>
    </source>
</evidence>
<dbReference type="Gene3D" id="3.40.50.720">
    <property type="entry name" value="NAD(P)-binding Rossmann-like Domain"/>
    <property type="match status" value="1"/>
</dbReference>
<evidence type="ECO:0000256" key="1">
    <source>
        <dbReference type="ARBA" id="ARBA00023002"/>
    </source>
</evidence>
<protein>
    <recommendedName>
        <fullName evidence="4">Alcohol dehydrogenase-like C-terminal domain-containing protein</fullName>
    </recommendedName>
</protein>
<organism evidence="2 3">
    <name type="scientific">Collinsella ureilytica</name>
    <dbReference type="NCBI Taxonomy" id="2869515"/>
    <lineage>
        <taxon>Bacteria</taxon>
        <taxon>Bacillati</taxon>
        <taxon>Actinomycetota</taxon>
        <taxon>Coriobacteriia</taxon>
        <taxon>Coriobacteriales</taxon>
        <taxon>Coriobacteriaceae</taxon>
        <taxon>Collinsella</taxon>
    </lineage>
</organism>
<comment type="caution">
    <text evidence="2">The sequence shown here is derived from an EMBL/GenBank/DDBJ whole genome shotgun (WGS) entry which is preliminary data.</text>
</comment>
<dbReference type="EMBL" id="JAIMFO010000004">
    <property type="protein sequence ID" value="MBY4796896.1"/>
    <property type="molecule type" value="Genomic_DNA"/>
</dbReference>
<dbReference type="InterPro" id="IPR036291">
    <property type="entry name" value="NAD(P)-bd_dom_sf"/>
</dbReference>
<proteinExistence type="predicted"/>
<name>A0ABS7MII0_9ACTN</name>
<dbReference type="SUPFAM" id="SSF51735">
    <property type="entry name" value="NAD(P)-binding Rossmann-fold domains"/>
    <property type="match status" value="1"/>
</dbReference>
<keyword evidence="3" id="KW-1185">Reference proteome</keyword>
<gene>
    <name evidence="2" type="ORF">K6V98_00750</name>
</gene>
<dbReference type="PANTHER" id="PTHR43401:SF2">
    <property type="entry name" value="L-THREONINE 3-DEHYDROGENASE"/>
    <property type="match status" value="1"/>
</dbReference>
<evidence type="ECO:0000313" key="3">
    <source>
        <dbReference type="Proteomes" id="UP000700908"/>
    </source>
</evidence>